<dbReference type="Proteomes" id="UP000023152">
    <property type="component" value="Unassembled WGS sequence"/>
</dbReference>
<dbReference type="AlphaFoldDB" id="X6MPF7"/>
<dbReference type="InterPro" id="IPR015915">
    <property type="entry name" value="Kelch-typ_b-propeller"/>
</dbReference>
<dbReference type="SUPFAM" id="SSF117281">
    <property type="entry name" value="Kelch motif"/>
    <property type="match status" value="1"/>
</dbReference>
<organism evidence="2 3">
    <name type="scientific">Reticulomyxa filosa</name>
    <dbReference type="NCBI Taxonomy" id="46433"/>
    <lineage>
        <taxon>Eukaryota</taxon>
        <taxon>Sar</taxon>
        <taxon>Rhizaria</taxon>
        <taxon>Retaria</taxon>
        <taxon>Foraminifera</taxon>
        <taxon>Monothalamids</taxon>
        <taxon>Reticulomyxidae</taxon>
        <taxon>Reticulomyxa</taxon>
    </lineage>
</organism>
<dbReference type="Gene3D" id="2.120.10.80">
    <property type="entry name" value="Kelch-type beta propeller"/>
    <property type="match status" value="1"/>
</dbReference>
<reference evidence="2 3" key="1">
    <citation type="journal article" date="2013" name="Curr. Biol.">
        <title>The Genome of the Foraminiferan Reticulomyxa filosa.</title>
        <authorList>
            <person name="Glockner G."/>
            <person name="Hulsmann N."/>
            <person name="Schleicher M."/>
            <person name="Noegel A.A."/>
            <person name="Eichinger L."/>
            <person name="Gallinger C."/>
            <person name="Pawlowski J."/>
            <person name="Sierra R."/>
            <person name="Euteneuer U."/>
            <person name="Pillet L."/>
            <person name="Moustafa A."/>
            <person name="Platzer M."/>
            <person name="Groth M."/>
            <person name="Szafranski K."/>
            <person name="Schliwa M."/>
        </authorList>
    </citation>
    <scope>NUCLEOTIDE SEQUENCE [LARGE SCALE GENOMIC DNA]</scope>
</reference>
<protein>
    <recommendedName>
        <fullName evidence="4">Kelch motif family protein</fullName>
    </recommendedName>
</protein>
<comment type="caution">
    <text evidence="2">The sequence shown here is derived from an EMBL/GenBank/DDBJ whole genome shotgun (WGS) entry which is preliminary data.</text>
</comment>
<feature type="region of interest" description="Disordered" evidence="1">
    <location>
        <begin position="1"/>
        <end position="22"/>
    </location>
</feature>
<name>X6MPF7_RETFI</name>
<evidence type="ECO:0008006" key="4">
    <source>
        <dbReference type="Google" id="ProtNLM"/>
    </source>
</evidence>
<gene>
    <name evidence="2" type="ORF">RFI_22041</name>
</gene>
<dbReference type="EMBL" id="ASPP01019236">
    <property type="protein sequence ID" value="ETO15322.1"/>
    <property type="molecule type" value="Genomic_DNA"/>
</dbReference>
<proteinExistence type="predicted"/>
<sequence>MTKQTTIQNSPERETEPSQQRTTHFQTLKELPTPLADSQCVLHKHELFICGDKYERACYSYHTLKNEYKLICEYSSNVTLCGHCVVKLEDSNSNNDKDNNQITLFVWNDDNNNGENQNETNKSKKLNELHQLNKSNNYNQWVPFTDNHNHPIIIGRDHDDYEGARALLVEINNNFVFNLNTFQYIKHDKLPTNNDIWFHCFISKSENGQVQEMMKTNQKYKQNYQMLLFCKETGLSIEYDEDTKTFQFQELPVCDDIAPFYEYAYVCINDVILLFDGCNWSRNVVSKSVHKYSIRENKWMTFQNTLSSPLYDCVAILSEDNTYVHIIGGFDGKQRMLTHMKIDVSEWLSEEEMKKGIELKVEEDEKKNEDEEEKDSDSEMNKIVKKKGCKS</sequence>
<feature type="compositionally biased region" description="Basic and acidic residues" evidence="1">
    <location>
        <begin position="358"/>
        <end position="369"/>
    </location>
</feature>
<accession>X6MPF7</accession>
<evidence type="ECO:0000313" key="3">
    <source>
        <dbReference type="Proteomes" id="UP000023152"/>
    </source>
</evidence>
<feature type="region of interest" description="Disordered" evidence="1">
    <location>
        <begin position="358"/>
        <end position="391"/>
    </location>
</feature>
<evidence type="ECO:0000256" key="1">
    <source>
        <dbReference type="SAM" id="MobiDB-lite"/>
    </source>
</evidence>
<feature type="compositionally biased region" description="Polar residues" evidence="1">
    <location>
        <begin position="1"/>
        <end position="10"/>
    </location>
</feature>
<evidence type="ECO:0000313" key="2">
    <source>
        <dbReference type="EMBL" id="ETO15322.1"/>
    </source>
</evidence>
<keyword evidence="3" id="KW-1185">Reference proteome</keyword>